<feature type="region of interest" description="Disordered" evidence="1">
    <location>
        <begin position="146"/>
        <end position="230"/>
    </location>
</feature>
<dbReference type="KEGG" id="dvm:DvMF_0896"/>
<dbReference type="eggNOG" id="ENOG5032HT0">
    <property type="taxonomic scope" value="Bacteria"/>
</dbReference>
<dbReference type="EMBL" id="CP001197">
    <property type="protein sequence ID" value="ACL07851.1"/>
    <property type="molecule type" value="Genomic_DNA"/>
</dbReference>
<organism evidence="2">
    <name type="scientific">Nitratidesulfovibrio vulgaris (strain DSM 19637 / Miyazaki F)</name>
    <name type="common">Desulfovibrio vulgaris</name>
    <dbReference type="NCBI Taxonomy" id="883"/>
    <lineage>
        <taxon>Bacteria</taxon>
        <taxon>Pseudomonadati</taxon>
        <taxon>Thermodesulfobacteriota</taxon>
        <taxon>Desulfovibrionia</taxon>
        <taxon>Desulfovibrionales</taxon>
        <taxon>Desulfovibrionaceae</taxon>
        <taxon>Nitratidesulfovibrio</taxon>
    </lineage>
</organism>
<dbReference type="HOGENOM" id="CLU_104984_0_0_7"/>
<name>B8DP19_NITV9</name>
<accession>B8DP19</accession>
<proteinExistence type="predicted"/>
<gene>
    <name evidence="2" type="ordered locus">DvMF_0896</name>
</gene>
<evidence type="ECO:0000256" key="1">
    <source>
        <dbReference type="SAM" id="MobiDB-lite"/>
    </source>
</evidence>
<dbReference type="AlphaFoldDB" id="B8DP19"/>
<feature type="compositionally biased region" description="Low complexity" evidence="1">
    <location>
        <begin position="209"/>
        <end position="220"/>
    </location>
</feature>
<sequence length="230" mass="24682">MAASDAKKLKKRIAEIRRRKAERKMDPFSQLIHDFCRPLLAVAEELSGPENAVSLGVFAWNAAFLPDERWQANLRLSLVRFDLTDDAQEALEGIVEEMIRQKRLMFPDDRRVVTRFDVTARDGKVFVEAAQRTATKELMPHLRPEYAVTTPGAPSATHDGDTGCSGCPSSGTDGTGGCPSAKAGGACPSLMQPGSLLPGQGMPQITTEAASDASPAGDAADAQDEPCPKD</sequence>
<reference evidence="2" key="1">
    <citation type="submission" date="2008-10" db="EMBL/GenBank/DDBJ databases">
        <title>Complete sequence of Desulfovibrio vulgaris str. 'Miyazaki F'.</title>
        <authorList>
            <person name="Lucas S."/>
            <person name="Copeland A."/>
            <person name="Lapidus A."/>
            <person name="Glavina del Rio T."/>
            <person name="Dalin E."/>
            <person name="Tice H."/>
            <person name="Bruce D."/>
            <person name="Goodwin L."/>
            <person name="Pitluck S."/>
            <person name="Sims D."/>
            <person name="Brettin T."/>
            <person name="Detter J.C."/>
            <person name="Han C."/>
            <person name="Larimer F."/>
            <person name="Land M."/>
            <person name="Hauser L."/>
            <person name="Kyrpides N."/>
            <person name="Mikhailova N."/>
            <person name="Hazen T.C."/>
            <person name="Richardson P."/>
        </authorList>
    </citation>
    <scope>NUCLEOTIDE SEQUENCE</scope>
    <source>
        <strain evidence="2">Miyazaki F</strain>
    </source>
</reference>
<evidence type="ECO:0000313" key="2">
    <source>
        <dbReference type="EMBL" id="ACL07851.1"/>
    </source>
</evidence>
<protein>
    <submittedName>
        <fullName evidence="2">Uncharacterized protein</fullName>
    </submittedName>
</protein>